<evidence type="ECO:0000259" key="1">
    <source>
        <dbReference type="Pfam" id="PF01408"/>
    </source>
</evidence>
<dbReference type="InterPro" id="IPR000683">
    <property type="entry name" value="Gfo/Idh/MocA-like_OxRdtase_N"/>
</dbReference>
<dbReference type="SUPFAM" id="SSF55347">
    <property type="entry name" value="Glyceraldehyde-3-phosphate dehydrogenase-like, C-terminal domain"/>
    <property type="match status" value="1"/>
</dbReference>
<dbReference type="PANTHER" id="PTHR43377">
    <property type="entry name" value="BILIVERDIN REDUCTASE A"/>
    <property type="match status" value="1"/>
</dbReference>
<evidence type="ECO:0000313" key="4">
    <source>
        <dbReference type="Proteomes" id="UP000547209"/>
    </source>
</evidence>
<dbReference type="Proteomes" id="UP000547209">
    <property type="component" value="Unassembled WGS sequence"/>
</dbReference>
<dbReference type="Gene3D" id="3.40.50.720">
    <property type="entry name" value="NAD(P)-binding Rossmann-like Domain"/>
    <property type="match status" value="1"/>
</dbReference>
<dbReference type="Pfam" id="PF22725">
    <property type="entry name" value="GFO_IDH_MocA_C3"/>
    <property type="match status" value="1"/>
</dbReference>
<comment type="caution">
    <text evidence="3">The sequence shown here is derived from an EMBL/GenBank/DDBJ whole genome shotgun (WGS) entry which is preliminary data.</text>
</comment>
<accession>A0A7X0RUJ1</accession>
<organism evidence="3 4">
    <name type="scientific">Cohnella nanjingensis</name>
    <dbReference type="NCBI Taxonomy" id="1387779"/>
    <lineage>
        <taxon>Bacteria</taxon>
        <taxon>Bacillati</taxon>
        <taxon>Bacillota</taxon>
        <taxon>Bacilli</taxon>
        <taxon>Bacillales</taxon>
        <taxon>Paenibacillaceae</taxon>
        <taxon>Cohnella</taxon>
    </lineage>
</organism>
<dbReference type="InterPro" id="IPR036291">
    <property type="entry name" value="NAD(P)-bd_dom_sf"/>
</dbReference>
<sequence>MTVNIGFIGVGGMAEAHIGKLLQIDHAHIAAVHDINRERCAEMADKYGAAAYDSAERLIASGTIDALFVCTPPFARGDIEEQAARKGVHLLVEKPVGLDMNEVRRKERAIRDGGIINTSGYCLRYMDIVFKAKSYLADKQIDLVMSYRFGGMPDVRWWRMMEMSGGQLVEQSTHQLDLIRYLAGEFKDVQAIHEQRSLRKIDPEATAYDVGTVSFTLRSGAIGNITSTCLANYVGRGGIEFFGSDFYLSIDGADLRIVDDGQDMTIKSSTDFYLEQDKAFVEAVRTGRQELLLGDYAEAARTLAVTLAANESAASRQPVALPDDEEEGAAC</sequence>
<dbReference type="RefSeq" id="WP_185671641.1">
    <property type="nucleotide sequence ID" value="NZ_JACJVP010000041.1"/>
</dbReference>
<feature type="domain" description="Gfo/Idh/MocA-like oxidoreductase N-terminal" evidence="1">
    <location>
        <begin position="3"/>
        <end position="110"/>
    </location>
</feature>
<dbReference type="InterPro" id="IPR055170">
    <property type="entry name" value="GFO_IDH_MocA-like_dom"/>
</dbReference>
<name>A0A7X0RUJ1_9BACL</name>
<gene>
    <name evidence="3" type="ORF">H7C19_24215</name>
</gene>
<feature type="domain" description="GFO/IDH/MocA-like oxidoreductase" evidence="2">
    <location>
        <begin position="146"/>
        <end position="245"/>
    </location>
</feature>
<reference evidence="3 4" key="1">
    <citation type="submission" date="2020-08" db="EMBL/GenBank/DDBJ databases">
        <title>Cohnella phylogeny.</title>
        <authorList>
            <person name="Dunlap C."/>
        </authorList>
    </citation>
    <scope>NUCLEOTIDE SEQUENCE [LARGE SCALE GENOMIC DNA]</scope>
    <source>
        <strain evidence="3 4">DSM 28246</strain>
    </source>
</reference>
<dbReference type="GO" id="GO:0000166">
    <property type="term" value="F:nucleotide binding"/>
    <property type="evidence" value="ECO:0007669"/>
    <property type="project" value="InterPro"/>
</dbReference>
<dbReference type="Pfam" id="PF01408">
    <property type="entry name" value="GFO_IDH_MocA"/>
    <property type="match status" value="1"/>
</dbReference>
<evidence type="ECO:0000259" key="2">
    <source>
        <dbReference type="Pfam" id="PF22725"/>
    </source>
</evidence>
<dbReference type="PANTHER" id="PTHR43377:SF1">
    <property type="entry name" value="BILIVERDIN REDUCTASE A"/>
    <property type="match status" value="1"/>
</dbReference>
<dbReference type="SUPFAM" id="SSF51735">
    <property type="entry name" value="NAD(P)-binding Rossmann-fold domains"/>
    <property type="match status" value="1"/>
</dbReference>
<dbReference type="InterPro" id="IPR051450">
    <property type="entry name" value="Gfo/Idh/MocA_Oxidoreductases"/>
</dbReference>
<proteinExistence type="predicted"/>
<protein>
    <submittedName>
        <fullName evidence="3">Gfo/Idh/MocA family oxidoreductase</fullName>
    </submittedName>
</protein>
<keyword evidence="4" id="KW-1185">Reference proteome</keyword>
<dbReference type="AlphaFoldDB" id="A0A7X0RUJ1"/>
<dbReference type="EMBL" id="JACJVP010000041">
    <property type="protein sequence ID" value="MBB6673791.1"/>
    <property type="molecule type" value="Genomic_DNA"/>
</dbReference>
<evidence type="ECO:0000313" key="3">
    <source>
        <dbReference type="EMBL" id="MBB6673791.1"/>
    </source>
</evidence>
<dbReference type="Gene3D" id="3.30.360.10">
    <property type="entry name" value="Dihydrodipicolinate Reductase, domain 2"/>
    <property type="match status" value="1"/>
</dbReference>